<dbReference type="SUPFAM" id="SSF55347">
    <property type="entry name" value="Glyceraldehyde-3-phosphate dehydrogenase-like, C-terminal domain"/>
    <property type="match status" value="1"/>
</dbReference>
<sequence length="308" mass="33357">MKSLAAYETVAAADINLEAARKCAEEFKLRYATDDPERVFADPEVDAVFIATRHDSHVPLSIRAARAGKHILCEKPMGVNWEECLQLADEVRRSGVRYSIGYNRGLAPLVVKARELLADQAARRLIYHRIQAPFPERHWIHDPVAGGGRLVGEGCHIFDLLCELVPAPPVTVYACGGTFLDPKLVATPDSAIVTIGFADGSVGTTIVASAGCGRFPKEATEIYCAGRAIHINDFRELGYYGFLENGDGRIQLDAVDKGHRREVALFAAALLEGGPQPNGLEQALRAARISFLAGESIRTGQVLPVTGL</sequence>
<proteinExistence type="predicted"/>
<dbReference type="GO" id="GO:0047061">
    <property type="term" value="F:glucose-fructose oxidoreductase activity"/>
    <property type="evidence" value="ECO:0007669"/>
    <property type="project" value="UniProtKB-EC"/>
</dbReference>
<evidence type="ECO:0000313" key="3">
    <source>
        <dbReference type="EMBL" id="OPZ89027.1"/>
    </source>
</evidence>
<gene>
    <name evidence="3" type="primary">gfo_5</name>
    <name evidence="3" type="ORF">BWY73_01579</name>
</gene>
<dbReference type="Proteomes" id="UP000485484">
    <property type="component" value="Unassembled WGS sequence"/>
</dbReference>
<dbReference type="InterPro" id="IPR051450">
    <property type="entry name" value="Gfo/Idh/MocA_Oxidoreductases"/>
</dbReference>
<dbReference type="EMBL" id="MWAK01000421">
    <property type="protein sequence ID" value="OPZ89027.1"/>
    <property type="molecule type" value="Genomic_DNA"/>
</dbReference>
<dbReference type="EC" id="1.1.99.28" evidence="3"/>
<protein>
    <submittedName>
        <fullName evidence="3">Glucose--fructose oxidoreductase</fullName>
        <ecNumber evidence="3">1.1.99.28</ecNumber>
    </submittedName>
</protein>
<dbReference type="AlphaFoldDB" id="A0A1V5M728"/>
<name>A0A1V5M728_UNCT6</name>
<evidence type="ECO:0000259" key="2">
    <source>
        <dbReference type="Pfam" id="PF22725"/>
    </source>
</evidence>
<dbReference type="Gene3D" id="3.30.360.10">
    <property type="entry name" value="Dihydrodipicolinate Reductase, domain 2"/>
    <property type="match status" value="1"/>
</dbReference>
<feature type="domain" description="Gfo/Idh/MocA-like oxidoreductase N-terminal" evidence="1">
    <location>
        <begin position="6"/>
        <end position="102"/>
    </location>
</feature>
<evidence type="ECO:0000259" key="1">
    <source>
        <dbReference type="Pfam" id="PF01408"/>
    </source>
</evidence>
<keyword evidence="3" id="KW-0560">Oxidoreductase</keyword>
<accession>A0A1V5M728</accession>
<dbReference type="InterPro" id="IPR036291">
    <property type="entry name" value="NAD(P)-bd_dom_sf"/>
</dbReference>
<dbReference type="InterPro" id="IPR000683">
    <property type="entry name" value="Gfo/Idh/MocA-like_OxRdtase_N"/>
</dbReference>
<dbReference type="InterPro" id="IPR055170">
    <property type="entry name" value="GFO_IDH_MocA-like_dom"/>
</dbReference>
<organism evidence="3">
    <name type="scientific">candidate division TA06 bacterium ADurb.Bin417</name>
    <dbReference type="NCBI Taxonomy" id="1852828"/>
    <lineage>
        <taxon>Bacteria</taxon>
        <taxon>Bacteria division TA06</taxon>
    </lineage>
</organism>
<dbReference type="Pfam" id="PF22725">
    <property type="entry name" value="GFO_IDH_MocA_C3"/>
    <property type="match status" value="1"/>
</dbReference>
<dbReference type="GO" id="GO:0000166">
    <property type="term" value="F:nucleotide binding"/>
    <property type="evidence" value="ECO:0007669"/>
    <property type="project" value="InterPro"/>
</dbReference>
<dbReference type="Pfam" id="PF01408">
    <property type="entry name" value="GFO_IDH_MocA"/>
    <property type="match status" value="1"/>
</dbReference>
<dbReference type="PANTHER" id="PTHR43377">
    <property type="entry name" value="BILIVERDIN REDUCTASE A"/>
    <property type="match status" value="1"/>
</dbReference>
<dbReference type="Gene3D" id="3.40.50.720">
    <property type="entry name" value="NAD(P)-binding Rossmann-like Domain"/>
    <property type="match status" value="1"/>
</dbReference>
<dbReference type="PANTHER" id="PTHR43377:SF1">
    <property type="entry name" value="BILIVERDIN REDUCTASE A"/>
    <property type="match status" value="1"/>
</dbReference>
<comment type="caution">
    <text evidence="3">The sequence shown here is derived from an EMBL/GenBank/DDBJ whole genome shotgun (WGS) entry which is preliminary data.</text>
</comment>
<reference evidence="3" key="1">
    <citation type="submission" date="2017-02" db="EMBL/GenBank/DDBJ databases">
        <title>Delving into the versatile metabolic prowess of the omnipresent phylum Bacteroidetes.</title>
        <authorList>
            <person name="Nobu M.K."/>
            <person name="Mei R."/>
            <person name="Narihiro T."/>
            <person name="Kuroda K."/>
            <person name="Liu W.-T."/>
        </authorList>
    </citation>
    <scope>NUCLEOTIDE SEQUENCE</scope>
    <source>
        <strain evidence="3">ADurb.Bin417</strain>
    </source>
</reference>
<dbReference type="SUPFAM" id="SSF51735">
    <property type="entry name" value="NAD(P)-binding Rossmann-fold domains"/>
    <property type="match status" value="1"/>
</dbReference>
<feature type="domain" description="GFO/IDH/MocA-like oxidoreductase" evidence="2">
    <location>
        <begin position="113"/>
        <end position="224"/>
    </location>
</feature>